<dbReference type="InterPro" id="IPR018642">
    <property type="entry name" value="DUF2066"/>
</dbReference>
<organism evidence="3">
    <name type="scientific">Bradyrhizobium septentrionale</name>
    <dbReference type="NCBI Taxonomy" id="1404411"/>
    <lineage>
        <taxon>Bacteria</taxon>
        <taxon>Pseudomonadati</taxon>
        <taxon>Pseudomonadota</taxon>
        <taxon>Alphaproteobacteria</taxon>
        <taxon>Hyphomicrobiales</taxon>
        <taxon>Nitrobacteraceae</taxon>
        <taxon>Bradyrhizobium</taxon>
    </lineage>
</organism>
<keyword evidence="2" id="KW-0732">Signal</keyword>
<comment type="caution">
    <text evidence="3">The sequence shown here is derived from an EMBL/GenBank/DDBJ whole genome shotgun (WGS) entry which is preliminary data.</text>
</comment>
<dbReference type="EMBL" id="JAAOLE020000001">
    <property type="protein sequence ID" value="NVI43338.1"/>
    <property type="molecule type" value="Genomic_DNA"/>
</dbReference>
<feature type="signal peptide" evidence="2">
    <location>
        <begin position="1"/>
        <end position="32"/>
    </location>
</feature>
<dbReference type="RefSeq" id="WP_166208829.1">
    <property type="nucleotide sequence ID" value="NZ_CP088285.1"/>
</dbReference>
<dbReference type="AlphaFoldDB" id="A0A973VWY9"/>
<sequence length="296" mass="31913">MAALLETKRNLIATLARVLLAAALICCGGAVAAADDSLYRAQTVVTGQGEPNRIIGFGACLEDVLIKVSGQPMLVGDRRLATYKSKAKEFVSGFDYHDQYAGKPHHDEQGTRDRPYDLTVDFDDKKIDGILGKLGLKPWRSQRPVLGVFTEMQHGPKDYVVTADGTQSDLQRDALAAAAGKRGIRFVLPSAAALTSANVTAAGLLKVPPAKLTSIVAAQGGEATLVGRLVWDDKDLGWATQWQMAWGGKDYKWQVRGVTFDEAFRRGVGGAAQLLSGNGDPGRSNELARAWRRHRA</sequence>
<evidence type="ECO:0000256" key="1">
    <source>
        <dbReference type="SAM" id="MobiDB-lite"/>
    </source>
</evidence>
<dbReference type="Pfam" id="PF09839">
    <property type="entry name" value="DUF2066"/>
    <property type="match status" value="1"/>
</dbReference>
<proteinExistence type="predicted"/>
<feature type="chain" id="PRO_5037100102" evidence="2">
    <location>
        <begin position="33"/>
        <end position="296"/>
    </location>
</feature>
<evidence type="ECO:0000256" key="2">
    <source>
        <dbReference type="SAM" id="SignalP"/>
    </source>
</evidence>
<evidence type="ECO:0000313" key="3">
    <source>
        <dbReference type="EMBL" id="NVI43338.1"/>
    </source>
</evidence>
<name>A0A973VWY9_9BRAD</name>
<accession>A0A973VWY9</accession>
<protein>
    <submittedName>
        <fullName evidence="3">DUF2066 domain-containing protein</fullName>
    </submittedName>
</protein>
<feature type="region of interest" description="Disordered" evidence="1">
    <location>
        <begin position="275"/>
        <end position="296"/>
    </location>
</feature>
<reference evidence="3" key="1">
    <citation type="submission" date="2020-06" db="EMBL/GenBank/DDBJ databases">
        <title>Whole Genome Sequence of Bradyrhizobium sp. Strain 1S1.</title>
        <authorList>
            <person name="Bromfield E.S.P."/>
            <person name="Cloutier S."/>
        </authorList>
    </citation>
    <scope>NUCLEOTIDE SEQUENCE [LARGE SCALE GENOMIC DNA]</scope>
    <source>
        <strain evidence="3">1S1</strain>
    </source>
</reference>
<gene>
    <name evidence="3" type="ORF">HAP48_009855</name>
</gene>